<evidence type="ECO:0000256" key="11">
    <source>
        <dbReference type="SAM" id="Phobius"/>
    </source>
</evidence>
<dbReference type="Gene3D" id="3.80.10.10">
    <property type="entry name" value="Ribonuclease Inhibitor"/>
    <property type="match status" value="2"/>
</dbReference>
<evidence type="ECO:0000256" key="8">
    <source>
        <dbReference type="ARBA" id="ARBA00023136"/>
    </source>
</evidence>
<dbReference type="InterPro" id="IPR001611">
    <property type="entry name" value="Leu-rich_rpt"/>
</dbReference>
<dbReference type="SUPFAM" id="SSF52200">
    <property type="entry name" value="Toll/Interleukin receptor TIR domain"/>
    <property type="match status" value="1"/>
</dbReference>
<evidence type="ECO:0000256" key="3">
    <source>
        <dbReference type="ARBA" id="ARBA00022614"/>
    </source>
</evidence>
<dbReference type="Gene3D" id="3.40.50.10140">
    <property type="entry name" value="Toll/interleukin-1 receptor homology (TIR) domain"/>
    <property type="match status" value="1"/>
</dbReference>
<feature type="transmembrane region" description="Helical" evidence="11">
    <location>
        <begin position="561"/>
        <end position="583"/>
    </location>
</feature>
<feature type="signal peptide" evidence="12">
    <location>
        <begin position="1"/>
        <end position="17"/>
    </location>
</feature>
<gene>
    <name evidence="14" type="ORF">CHS0354_023151</name>
</gene>
<name>A0AAE0RNH6_9BIVA</name>
<dbReference type="Pfam" id="PF13855">
    <property type="entry name" value="LRR_8"/>
    <property type="match status" value="1"/>
</dbReference>
<accession>A0AAE0RNH6</accession>
<keyword evidence="3" id="KW-0433">Leucine-rich repeat</keyword>
<dbReference type="AlphaFoldDB" id="A0AAE0RNH6"/>
<evidence type="ECO:0000256" key="12">
    <source>
        <dbReference type="SAM" id="SignalP"/>
    </source>
</evidence>
<keyword evidence="15" id="KW-1185">Reference proteome</keyword>
<dbReference type="SUPFAM" id="SSF52058">
    <property type="entry name" value="L domain-like"/>
    <property type="match status" value="1"/>
</dbReference>
<keyword evidence="8 11" id="KW-0472">Membrane</keyword>
<keyword evidence="9" id="KW-0675">Receptor</keyword>
<feature type="chain" id="PRO_5041917052" description="TIR domain-containing protein" evidence="12">
    <location>
        <begin position="18"/>
        <end position="770"/>
    </location>
</feature>
<evidence type="ECO:0000256" key="6">
    <source>
        <dbReference type="ARBA" id="ARBA00022737"/>
    </source>
</evidence>
<dbReference type="InterPro" id="IPR035897">
    <property type="entry name" value="Toll_tir_struct_dom_sf"/>
</dbReference>
<dbReference type="InterPro" id="IPR003591">
    <property type="entry name" value="Leu-rich_rpt_typical-subtyp"/>
</dbReference>
<proteinExistence type="inferred from homology"/>
<reference evidence="14" key="2">
    <citation type="journal article" date="2021" name="Genome Biol. Evol.">
        <title>Developing a high-quality reference genome for a parasitic bivalve with doubly uniparental inheritance (Bivalvia: Unionida).</title>
        <authorList>
            <person name="Smith C.H."/>
        </authorList>
    </citation>
    <scope>NUCLEOTIDE SEQUENCE</scope>
    <source>
        <strain evidence="14">CHS0354</strain>
        <tissue evidence="14">Mantle</tissue>
    </source>
</reference>
<feature type="domain" description="TIR" evidence="13">
    <location>
        <begin position="612"/>
        <end position="755"/>
    </location>
</feature>
<dbReference type="EMBL" id="JAEAOA010001402">
    <property type="protein sequence ID" value="KAK3576633.1"/>
    <property type="molecule type" value="Genomic_DNA"/>
</dbReference>
<dbReference type="GO" id="GO:0038023">
    <property type="term" value="F:signaling receptor activity"/>
    <property type="evidence" value="ECO:0007669"/>
    <property type="project" value="TreeGrafter"/>
</dbReference>
<evidence type="ECO:0000313" key="14">
    <source>
        <dbReference type="EMBL" id="KAK3576633.1"/>
    </source>
</evidence>
<evidence type="ECO:0000256" key="10">
    <source>
        <dbReference type="ARBA" id="ARBA00023180"/>
    </source>
</evidence>
<dbReference type="PANTHER" id="PTHR24365">
    <property type="entry name" value="TOLL-LIKE RECEPTOR"/>
    <property type="match status" value="1"/>
</dbReference>
<organism evidence="14 15">
    <name type="scientific">Potamilus streckersoni</name>
    <dbReference type="NCBI Taxonomy" id="2493646"/>
    <lineage>
        <taxon>Eukaryota</taxon>
        <taxon>Metazoa</taxon>
        <taxon>Spiralia</taxon>
        <taxon>Lophotrochozoa</taxon>
        <taxon>Mollusca</taxon>
        <taxon>Bivalvia</taxon>
        <taxon>Autobranchia</taxon>
        <taxon>Heteroconchia</taxon>
        <taxon>Palaeoheterodonta</taxon>
        <taxon>Unionida</taxon>
        <taxon>Unionoidea</taxon>
        <taxon>Unionidae</taxon>
        <taxon>Ambleminae</taxon>
        <taxon>Lampsilini</taxon>
        <taxon>Potamilus</taxon>
    </lineage>
</organism>
<comment type="caution">
    <text evidence="14">The sequence shown here is derived from an EMBL/GenBank/DDBJ whole genome shotgun (WGS) entry which is preliminary data.</text>
</comment>
<dbReference type="Proteomes" id="UP001195483">
    <property type="component" value="Unassembled WGS sequence"/>
</dbReference>
<dbReference type="InterPro" id="IPR000157">
    <property type="entry name" value="TIR_dom"/>
</dbReference>
<evidence type="ECO:0000256" key="2">
    <source>
        <dbReference type="ARBA" id="ARBA00009634"/>
    </source>
</evidence>
<keyword evidence="6" id="KW-0677">Repeat</keyword>
<evidence type="ECO:0000256" key="5">
    <source>
        <dbReference type="ARBA" id="ARBA00022729"/>
    </source>
</evidence>
<dbReference type="InterPro" id="IPR032675">
    <property type="entry name" value="LRR_dom_sf"/>
</dbReference>
<comment type="subcellular location">
    <subcellularLocation>
        <location evidence="1">Membrane</location>
        <topology evidence="1">Single-pass membrane protein</topology>
    </subcellularLocation>
</comment>
<keyword evidence="4 11" id="KW-0812">Transmembrane</keyword>
<dbReference type="PROSITE" id="PS50104">
    <property type="entry name" value="TIR"/>
    <property type="match status" value="1"/>
</dbReference>
<dbReference type="Pfam" id="PF13676">
    <property type="entry name" value="TIR_2"/>
    <property type="match status" value="1"/>
</dbReference>
<evidence type="ECO:0000256" key="7">
    <source>
        <dbReference type="ARBA" id="ARBA00022989"/>
    </source>
</evidence>
<sequence length="770" mass="89236">MRSKILQILCCIVQIFGRFPTCSLDAERCPYGCTCNVEQIGEKRSVSCETIPPITRSAYSPFPTILPNNTRAFAFRVAEEDHIFNESVVSFADITWGQVEEITLQRVSDLQLNQTRLSGLSRLKVLRLNYATLTNIHPDAFLMTPSVEVLDLSYNPWLALNSVVAALNKSLPKLKYLDLCNLQTALSDPLIFNKKFAMAIETKPLITLNISNSNIAFLDDGLTSKSIRYLNLSRTYSLWMAYSPNRNLFHSVEEIDISYIPFLGDQYGLETIVRTVLCIPVALSLKRLIANNLMTKEPIYLHDYRLQIMCNSTSIEEIYSRYSNIRRFNVTIDKTLSNLKLIDLEGNSMEFLSPKFMQKAPNLQEIYLARNKLSTMEDLENLFEFNTLLKVVDLSYNSLEFLPWTMFTHTPNLLILRLQGNFLSVFHLSIENMFNPKLLDLRENMIRYVSRETINGILSFGYQQGQLKISRGGANRFTENENKPASQMNKTISLNDNLIIDLTGNIMECTCDRIWFNEWILYTHISLFEKHLYTCKFDNNLHYMTSGLLNDMKYQCKRKTFLGAMIAIPCVIFLTIILAYVIVRRHRIIKRKALRADTLMERYNMNECEDRQRCFVFLSFAGRDDELVQTYIIPELEKFLKETFGSIDNLICTGDSHFTPGRWITEEIDRCLTMCDVFVMVVTKHFIKSEWCKYEVMLAKQKNKLKILLVNEDIYQQKIPSALRDILKVCTRATWRLQNHTFIIKPEWHKICNGMLEASAKILDEVEEGI</sequence>
<dbReference type="SMART" id="SM00369">
    <property type="entry name" value="LRR_TYP"/>
    <property type="match status" value="4"/>
</dbReference>
<dbReference type="PROSITE" id="PS51450">
    <property type="entry name" value="LRR"/>
    <property type="match status" value="1"/>
</dbReference>
<dbReference type="GO" id="GO:0005886">
    <property type="term" value="C:plasma membrane"/>
    <property type="evidence" value="ECO:0007669"/>
    <property type="project" value="TreeGrafter"/>
</dbReference>
<evidence type="ECO:0000256" key="4">
    <source>
        <dbReference type="ARBA" id="ARBA00022692"/>
    </source>
</evidence>
<dbReference type="GO" id="GO:0007165">
    <property type="term" value="P:signal transduction"/>
    <property type="evidence" value="ECO:0007669"/>
    <property type="project" value="InterPro"/>
</dbReference>
<protein>
    <recommendedName>
        <fullName evidence="13">TIR domain-containing protein</fullName>
    </recommendedName>
</protein>
<reference evidence="14" key="3">
    <citation type="submission" date="2023-05" db="EMBL/GenBank/DDBJ databases">
        <authorList>
            <person name="Smith C.H."/>
        </authorList>
    </citation>
    <scope>NUCLEOTIDE SEQUENCE</scope>
    <source>
        <strain evidence="14">CHS0354</strain>
        <tissue evidence="14">Mantle</tissue>
    </source>
</reference>
<reference evidence="14" key="1">
    <citation type="journal article" date="2021" name="Genome Biol. Evol.">
        <title>A High-Quality Reference Genome for a Parasitic Bivalve with Doubly Uniparental Inheritance (Bivalvia: Unionida).</title>
        <authorList>
            <person name="Smith C.H."/>
        </authorList>
    </citation>
    <scope>NUCLEOTIDE SEQUENCE</scope>
    <source>
        <strain evidence="14">CHS0354</strain>
    </source>
</reference>
<comment type="similarity">
    <text evidence="2">Belongs to the Toll-like receptor family.</text>
</comment>
<evidence type="ECO:0000256" key="1">
    <source>
        <dbReference type="ARBA" id="ARBA00004167"/>
    </source>
</evidence>
<keyword evidence="7 11" id="KW-1133">Transmembrane helix</keyword>
<evidence type="ECO:0000313" key="15">
    <source>
        <dbReference type="Proteomes" id="UP001195483"/>
    </source>
</evidence>
<evidence type="ECO:0000259" key="13">
    <source>
        <dbReference type="PROSITE" id="PS50104"/>
    </source>
</evidence>
<keyword evidence="5 12" id="KW-0732">Signal</keyword>
<dbReference type="PANTHER" id="PTHR24365:SF541">
    <property type="entry name" value="PROTEIN TOLL-RELATED"/>
    <property type="match status" value="1"/>
</dbReference>
<keyword evidence="10" id="KW-0325">Glycoprotein</keyword>
<evidence type="ECO:0000256" key="9">
    <source>
        <dbReference type="ARBA" id="ARBA00023170"/>
    </source>
</evidence>
<dbReference type="SMART" id="SM00255">
    <property type="entry name" value="TIR"/>
    <property type="match status" value="1"/>
</dbReference>